<accession>A0ACB5SNJ4</accession>
<comment type="caution">
    <text evidence="1">The sequence shown here is derived from an EMBL/GenBank/DDBJ whole genome shotgun (WGS) entry which is preliminary data.</text>
</comment>
<name>A0ACB5SNJ4_9PEZI</name>
<evidence type="ECO:0000313" key="1">
    <source>
        <dbReference type="EMBL" id="GME49737.1"/>
    </source>
</evidence>
<dbReference type="EMBL" id="BSXG01000158">
    <property type="protein sequence ID" value="GME49737.1"/>
    <property type="molecule type" value="Genomic_DNA"/>
</dbReference>
<protein>
    <submittedName>
        <fullName evidence="1">Uncharacterized protein</fullName>
    </submittedName>
</protein>
<gene>
    <name evidence="1" type="primary">g1917</name>
    <name evidence="1" type="ORF">NpPPO83_00001917</name>
</gene>
<keyword evidence="2" id="KW-1185">Reference proteome</keyword>
<organism evidence="1 2">
    <name type="scientific">Neofusicoccum parvum</name>
    <dbReference type="NCBI Taxonomy" id="310453"/>
    <lineage>
        <taxon>Eukaryota</taxon>
        <taxon>Fungi</taxon>
        <taxon>Dikarya</taxon>
        <taxon>Ascomycota</taxon>
        <taxon>Pezizomycotina</taxon>
        <taxon>Dothideomycetes</taxon>
        <taxon>Dothideomycetes incertae sedis</taxon>
        <taxon>Botryosphaeriales</taxon>
        <taxon>Botryosphaeriaceae</taxon>
        <taxon>Neofusicoccum</taxon>
    </lineage>
</organism>
<proteinExistence type="predicted"/>
<reference evidence="1" key="1">
    <citation type="submission" date="2024-09" db="EMBL/GenBank/DDBJ databases">
        <title>Draft Genome Sequences of Neofusicoccum parvum.</title>
        <authorList>
            <person name="Ashida A."/>
            <person name="Camagna M."/>
            <person name="Tanaka A."/>
            <person name="Takemoto D."/>
        </authorList>
    </citation>
    <scope>NUCLEOTIDE SEQUENCE</scope>
    <source>
        <strain evidence="1">PPO83</strain>
    </source>
</reference>
<dbReference type="Proteomes" id="UP001165186">
    <property type="component" value="Unassembled WGS sequence"/>
</dbReference>
<evidence type="ECO:0000313" key="2">
    <source>
        <dbReference type="Proteomes" id="UP001165186"/>
    </source>
</evidence>
<sequence>MGDAIDSTLHLPRILCLHGGGTNARIFRAQCRNLSNLLQPHFRLCFAEAPFPSHAGPDVLSVYKDWGPFRCWFEWRPDEPERNVEATFLAIQASVDSAMRDDDQKGGTGEWVAVLGFSQGAKLAGSLLLLQQLQAEGLRGRISRPATNYRFAVLLAGRAPLVNFAAGSAVEPSCRHLYLPTIHVHGLTDPGLELHRQLLEQSCQKGSTRLVQWDGNHRLPIKTGDTMAVVQAVLEMAAETGVLKRSS</sequence>